<evidence type="ECO:0000313" key="3">
    <source>
        <dbReference type="Proteomes" id="UP001560267"/>
    </source>
</evidence>
<comment type="caution">
    <text evidence="2">The sequence shown here is derived from an EMBL/GenBank/DDBJ whole genome shotgun (WGS) entry which is preliminary data.</text>
</comment>
<evidence type="ECO:0000313" key="2">
    <source>
        <dbReference type="EMBL" id="MEX6430111.1"/>
    </source>
</evidence>
<protein>
    <submittedName>
        <fullName evidence="2">Uncharacterized protein</fullName>
    </submittedName>
</protein>
<organism evidence="2 3">
    <name type="scientific">Ferrimicrobium acidiphilum</name>
    <dbReference type="NCBI Taxonomy" id="121039"/>
    <lineage>
        <taxon>Bacteria</taxon>
        <taxon>Bacillati</taxon>
        <taxon>Actinomycetota</taxon>
        <taxon>Acidimicrobiia</taxon>
        <taxon>Acidimicrobiales</taxon>
        <taxon>Acidimicrobiaceae</taxon>
        <taxon>Ferrimicrobium</taxon>
    </lineage>
</organism>
<accession>A0ABV3Y3I4</accession>
<name>A0ABV3Y3I4_9ACTN</name>
<gene>
    <name evidence="2" type="ORF">AB6A68_09730</name>
</gene>
<feature type="region of interest" description="Disordered" evidence="1">
    <location>
        <begin position="46"/>
        <end position="66"/>
    </location>
</feature>
<evidence type="ECO:0000256" key="1">
    <source>
        <dbReference type="SAM" id="MobiDB-lite"/>
    </source>
</evidence>
<proteinExistence type="predicted"/>
<keyword evidence="3" id="KW-1185">Reference proteome</keyword>
<reference evidence="2 3" key="1">
    <citation type="submission" date="2024-07" db="EMBL/GenBank/DDBJ databases">
        <title>Draft Genome Sequence of Ferrimicrobium acidiphilum Strain YE2023, Isolated from a Pulp of Bioleach Reactor.</title>
        <authorList>
            <person name="Elkina Y.A."/>
            <person name="Bulaeva A.G."/>
            <person name="Beletsky A.V."/>
            <person name="Mardanov A.V."/>
        </authorList>
    </citation>
    <scope>NUCLEOTIDE SEQUENCE [LARGE SCALE GENOMIC DNA]</scope>
    <source>
        <strain evidence="2 3">YE2023</strain>
    </source>
</reference>
<sequence>MRHRPRPFALNCDADQDLLSFLATAAQSWFLATEVRLVHLDRARQAVPAGSDKHRAQPVVQQRPRS</sequence>
<dbReference type="EMBL" id="JBFSHR010000036">
    <property type="protein sequence ID" value="MEX6430111.1"/>
    <property type="molecule type" value="Genomic_DNA"/>
</dbReference>
<dbReference type="Proteomes" id="UP001560267">
    <property type="component" value="Unassembled WGS sequence"/>
</dbReference>